<evidence type="ECO:0000313" key="3">
    <source>
        <dbReference type="EMBL" id="KAJ7689862.1"/>
    </source>
</evidence>
<gene>
    <name evidence="3" type="ORF">B0H17DRAFT_1134789</name>
</gene>
<protein>
    <recommendedName>
        <fullName evidence="5">DDE Tnp4 domain-containing protein</fullName>
    </recommendedName>
</protein>
<dbReference type="AlphaFoldDB" id="A0AAD7DEM0"/>
<comment type="caution">
    <text evidence="3">The sequence shown here is derived from an EMBL/GenBank/DDBJ whole genome shotgun (WGS) entry which is preliminary data.</text>
</comment>
<evidence type="ECO:0000256" key="1">
    <source>
        <dbReference type="SAM" id="MobiDB-lite"/>
    </source>
</evidence>
<keyword evidence="2" id="KW-0472">Membrane</keyword>
<dbReference type="Proteomes" id="UP001221757">
    <property type="component" value="Unassembled WGS sequence"/>
</dbReference>
<keyword evidence="2" id="KW-1133">Transmembrane helix</keyword>
<organism evidence="3 4">
    <name type="scientific">Mycena rosella</name>
    <name type="common">Pink bonnet</name>
    <name type="synonym">Agaricus rosellus</name>
    <dbReference type="NCBI Taxonomy" id="1033263"/>
    <lineage>
        <taxon>Eukaryota</taxon>
        <taxon>Fungi</taxon>
        <taxon>Dikarya</taxon>
        <taxon>Basidiomycota</taxon>
        <taxon>Agaricomycotina</taxon>
        <taxon>Agaricomycetes</taxon>
        <taxon>Agaricomycetidae</taxon>
        <taxon>Agaricales</taxon>
        <taxon>Marasmiineae</taxon>
        <taxon>Mycenaceae</taxon>
        <taxon>Mycena</taxon>
    </lineage>
</organism>
<evidence type="ECO:0000313" key="4">
    <source>
        <dbReference type="Proteomes" id="UP001221757"/>
    </source>
</evidence>
<evidence type="ECO:0008006" key="5">
    <source>
        <dbReference type="Google" id="ProtNLM"/>
    </source>
</evidence>
<reference evidence="3" key="1">
    <citation type="submission" date="2023-03" db="EMBL/GenBank/DDBJ databases">
        <title>Massive genome expansion in bonnet fungi (Mycena s.s.) driven by repeated elements and novel gene families across ecological guilds.</title>
        <authorList>
            <consortium name="Lawrence Berkeley National Laboratory"/>
            <person name="Harder C.B."/>
            <person name="Miyauchi S."/>
            <person name="Viragh M."/>
            <person name="Kuo A."/>
            <person name="Thoen E."/>
            <person name="Andreopoulos B."/>
            <person name="Lu D."/>
            <person name="Skrede I."/>
            <person name="Drula E."/>
            <person name="Henrissat B."/>
            <person name="Morin E."/>
            <person name="Kohler A."/>
            <person name="Barry K."/>
            <person name="LaButti K."/>
            <person name="Morin E."/>
            <person name="Salamov A."/>
            <person name="Lipzen A."/>
            <person name="Mereny Z."/>
            <person name="Hegedus B."/>
            <person name="Baldrian P."/>
            <person name="Stursova M."/>
            <person name="Weitz H."/>
            <person name="Taylor A."/>
            <person name="Grigoriev I.V."/>
            <person name="Nagy L.G."/>
            <person name="Martin F."/>
            <person name="Kauserud H."/>
        </authorList>
    </citation>
    <scope>NUCLEOTIDE SEQUENCE</scope>
    <source>
        <strain evidence="3">CBHHK067</strain>
    </source>
</reference>
<feature type="transmembrane region" description="Helical" evidence="2">
    <location>
        <begin position="45"/>
        <end position="64"/>
    </location>
</feature>
<keyword evidence="2" id="KW-0812">Transmembrane</keyword>
<evidence type="ECO:0000256" key="2">
    <source>
        <dbReference type="SAM" id="Phobius"/>
    </source>
</evidence>
<name>A0AAD7DEM0_MYCRO</name>
<accession>A0AAD7DEM0</accession>
<proteinExistence type="predicted"/>
<dbReference type="EMBL" id="JARKIE010000069">
    <property type="protein sequence ID" value="KAJ7689862.1"/>
    <property type="molecule type" value="Genomic_DNA"/>
</dbReference>
<feature type="region of interest" description="Disordered" evidence="1">
    <location>
        <begin position="88"/>
        <end position="108"/>
    </location>
</feature>
<sequence>MFHPKAKIPEKQIRIHIENAIGLHKGRFQSLFQLRINVYNHKRHLWAIMWICCCIILHNLIIQLEAGAEDQEWQDVMYNKWYAREGEQHHHRHEESDEESSGGEDPMPIFVELDVQQ</sequence>
<keyword evidence="4" id="KW-1185">Reference proteome</keyword>